<dbReference type="GO" id="GO:0016887">
    <property type="term" value="F:ATP hydrolysis activity"/>
    <property type="evidence" value="ECO:0007669"/>
    <property type="project" value="InterPro"/>
</dbReference>
<dbReference type="SUPFAM" id="SSF52540">
    <property type="entry name" value="P-loop containing nucleoside triphosphate hydrolases"/>
    <property type="match status" value="1"/>
</dbReference>
<dbReference type="CDD" id="cd19481">
    <property type="entry name" value="RecA-like_protease"/>
    <property type="match status" value="1"/>
</dbReference>
<accession>A0A563EGT3</accession>
<dbReference type="RefSeq" id="WP_146360135.1">
    <property type="nucleotide sequence ID" value="NZ_VOBR01000042.1"/>
</dbReference>
<keyword evidence="5" id="KW-0645">Protease</keyword>
<dbReference type="Proteomes" id="UP000316639">
    <property type="component" value="Unassembled WGS sequence"/>
</dbReference>
<dbReference type="SMART" id="SM00382">
    <property type="entry name" value="AAA"/>
    <property type="match status" value="1"/>
</dbReference>
<dbReference type="GO" id="GO:0005524">
    <property type="term" value="F:ATP binding"/>
    <property type="evidence" value="ECO:0007669"/>
    <property type="project" value="UniProtKB-KW"/>
</dbReference>
<evidence type="ECO:0000256" key="2">
    <source>
        <dbReference type="ARBA" id="ARBA00022741"/>
    </source>
</evidence>
<gene>
    <name evidence="5" type="ORF">FKR81_39585</name>
</gene>
<dbReference type="PANTHER" id="PTHR23073">
    <property type="entry name" value="26S PROTEASOME REGULATORY SUBUNIT"/>
    <property type="match status" value="1"/>
</dbReference>
<feature type="domain" description="AAA+ ATPase" evidence="4">
    <location>
        <begin position="248"/>
        <end position="375"/>
    </location>
</feature>
<protein>
    <submittedName>
        <fullName evidence="5">26S protease regulatory subunit</fullName>
    </submittedName>
</protein>
<keyword evidence="5" id="KW-0378">Hydrolase</keyword>
<dbReference type="AlphaFoldDB" id="A0A563EGT3"/>
<dbReference type="InterPro" id="IPR027417">
    <property type="entry name" value="P-loop_NTPase"/>
</dbReference>
<dbReference type="GO" id="GO:0006508">
    <property type="term" value="P:proteolysis"/>
    <property type="evidence" value="ECO:0007669"/>
    <property type="project" value="UniProtKB-KW"/>
</dbReference>
<dbReference type="Pfam" id="PF00004">
    <property type="entry name" value="AAA"/>
    <property type="match status" value="1"/>
</dbReference>
<dbReference type="EMBL" id="VOBR01000042">
    <property type="protein sequence ID" value="TWP45300.1"/>
    <property type="molecule type" value="Genomic_DNA"/>
</dbReference>
<comment type="similarity">
    <text evidence="1">Belongs to the AAA ATPase family.</text>
</comment>
<reference evidence="5 6" key="1">
    <citation type="submission" date="2019-07" db="EMBL/GenBank/DDBJ databases">
        <title>Lentzea xizangensis sp. nov., isolated from Qinghai-Tibetan Plateau Soils.</title>
        <authorList>
            <person name="Huang J."/>
        </authorList>
    </citation>
    <scope>NUCLEOTIDE SEQUENCE [LARGE SCALE GENOMIC DNA]</scope>
    <source>
        <strain evidence="5 6">FXJ1.1311</strain>
    </source>
</reference>
<dbReference type="Gene3D" id="1.10.8.60">
    <property type="match status" value="1"/>
</dbReference>
<dbReference type="InterPro" id="IPR050221">
    <property type="entry name" value="26S_Proteasome_ATPase"/>
</dbReference>
<dbReference type="OrthoDB" id="9809379at2"/>
<dbReference type="GO" id="GO:0008233">
    <property type="term" value="F:peptidase activity"/>
    <property type="evidence" value="ECO:0007669"/>
    <property type="project" value="UniProtKB-KW"/>
</dbReference>
<dbReference type="InterPro" id="IPR003593">
    <property type="entry name" value="AAA+_ATPase"/>
</dbReference>
<evidence type="ECO:0000256" key="1">
    <source>
        <dbReference type="ARBA" id="ARBA00006914"/>
    </source>
</evidence>
<keyword evidence="2" id="KW-0547">Nucleotide-binding</keyword>
<comment type="caution">
    <text evidence="5">The sequence shown here is derived from an EMBL/GenBank/DDBJ whole genome shotgun (WGS) entry which is preliminary data.</text>
</comment>
<keyword evidence="6" id="KW-1185">Reference proteome</keyword>
<dbReference type="InterPro" id="IPR003959">
    <property type="entry name" value="ATPase_AAA_core"/>
</dbReference>
<sequence>MDDLPTADARSLATSIRRLFEDSHRLLADTSSELVAAITGHIGCPMSQVPNVTARFEGWEHVNVHRGLESFLAEHSPGAEWFGIAGNRMHQSLMDMLTGAMHGGYELGAVDYVTLATGPDSAEEAVQFGLVRTVAPGGAPVVLAVQGPQEDRGEFRCAVQVLAADRETATLAREEVERQVRAHDVFRGQVLAFGISEHRGNQLLTFLPRPSLRPEDVVLPDGVLRAIERHVVRSASQSERLRAHGQHLKRGLLLYGPPGTGKTHTVRYLLGRLESTVIVLSGVAMFRFLRTATALARRLEPAVVVVEDVDLIAEDRNFTTSGSPALFELLNEMDGIGSEADVTFVLTTNRVEMMEQALAERPGRVDLAMEVPLPDAECRERLLRLYASDVDLDLTDASAIVTASDGVTASFVKELVRRAVLIALDEQPSAARVRLDESTITAALGELMDERQALTRSILGGGGPADRQRATVSRAPAAVRQAFAVPTGASPGVSPA</sequence>
<evidence type="ECO:0000313" key="6">
    <source>
        <dbReference type="Proteomes" id="UP000316639"/>
    </source>
</evidence>
<name>A0A563EGT3_9PSEU</name>
<organism evidence="5 6">
    <name type="scientific">Lentzea tibetensis</name>
    <dbReference type="NCBI Taxonomy" id="2591470"/>
    <lineage>
        <taxon>Bacteria</taxon>
        <taxon>Bacillati</taxon>
        <taxon>Actinomycetota</taxon>
        <taxon>Actinomycetes</taxon>
        <taxon>Pseudonocardiales</taxon>
        <taxon>Pseudonocardiaceae</taxon>
        <taxon>Lentzea</taxon>
    </lineage>
</organism>
<keyword evidence="3" id="KW-0067">ATP-binding</keyword>
<proteinExistence type="inferred from homology"/>
<dbReference type="Gene3D" id="3.40.50.300">
    <property type="entry name" value="P-loop containing nucleotide triphosphate hydrolases"/>
    <property type="match status" value="1"/>
</dbReference>
<evidence type="ECO:0000313" key="5">
    <source>
        <dbReference type="EMBL" id="TWP45300.1"/>
    </source>
</evidence>
<evidence type="ECO:0000256" key="3">
    <source>
        <dbReference type="ARBA" id="ARBA00022840"/>
    </source>
</evidence>
<evidence type="ECO:0000259" key="4">
    <source>
        <dbReference type="SMART" id="SM00382"/>
    </source>
</evidence>